<dbReference type="PANTHER" id="PTHR39597">
    <property type="entry name" value="UBA DOMAIN-CONTAINING PROTEIN RUP1"/>
    <property type="match status" value="1"/>
</dbReference>
<feature type="region of interest" description="Disordered" evidence="1">
    <location>
        <begin position="480"/>
        <end position="500"/>
    </location>
</feature>
<organism evidence="2 3">
    <name type="scientific">Podospora appendiculata</name>
    <dbReference type="NCBI Taxonomy" id="314037"/>
    <lineage>
        <taxon>Eukaryota</taxon>
        <taxon>Fungi</taxon>
        <taxon>Dikarya</taxon>
        <taxon>Ascomycota</taxon>
        <taxon>Pezizomycotina</taxon>
        <taxon>Sordariomycetes</taxon>
        <taxon>Sordariomycetidae</taxon>
        <taxon>Sordariales</taxon>
        <taxon>Podosporaceae</taxon>
        <taxon>Podospora</taxon>
    </lineage>
</organism>
<sequence length="891" mass="99029">MSYELAERALRAKNNDVSAVVMEFFDDPEKFASKYTASWDETAFSSSREGDQTSSAAQSAPSFLIESADNGNNNNNVIWGAEPSDFYGIAPTRPAPSRPPSRANTKSPMSHLVDLTAGEFKQPVGTYRNDLPSSAQEEDDIMRAINASLQQSGMENHQPIPGPPQRPPPSPAQESGVTLAHFGPANKSEYDPNEWAMVRVKAEAVEDPEPAARVRSDGSHVFLRSRGSAHWDRVGAILMVFHSIPAARNALLRLGHPPANGYGSNPEWWKGQPIVLSDEQAEDQTCDQDWELPPSWAHELHRLVAFLDSTERSYGTADILASIRQPELPDLEEEFFKNLLHSCCQAQPVNDAGPGPSAVFITPMRSATIKGSNELFPYVACIDVTDPSCTYYAKNTLYKALDLRFFSDLATEPHVERRLAAITRPPRVLTVYFASPLSERLDLSETLYLDRYMERNRERMGDIYFEREVLDKELVDVRKRQNDSDEWTSPKTGKTSNRTTMSNAAIDRCRQKIQQIKDRAHWRDHEAARLVPGQDAGFYLPDHPDVANLTADEAAVVAFYESKLNEAENTVSEVKRIERDILSPARDALSTCLARIAKLFTVPSADEELNPIEKYTLRGVVNNANTVFVRKREVDLMQMDDDAEPSEQWWKIWSKAGTTQSVQQEMVGFDAVLSETCEAGQSPVMIFASERAMFETPEPLSDALKTFVKFDNRHLKQELSQAEQWGNGSEKKRSGGVDEGDSSEAKRRNRSKSIDSMDTNKASVGDLDDDIRDAPYDLEDDDTWMTAPGSDHLPDAQGDDARMAHRTTAPSGHESMGFERTANSSGPSDELARVSLDEEVRPDGTSQNTPEMQERGGSIPLITRAGLRSPSANPTLLHSLEEDSPSSDRSG</sequence>
<dbReference type="GO" id="GO:0016579">
    <property type="term" value="P:protein deubiquitination"/>
    <property type="evidence" value="ECO:0007669"/>
    <property type="project" value="TreeGrafter"/>
</dbReference>
<reference evidence="2" key="1">
    <citation type="journal article" date="2023" name="Mol. Phylogenet. Evol.">
        <title>Genome-scale phylogeny and comparative genomics of the fungal order Sordariales.</title>
        <authorList>
            <person name="Hensen N."/>
            <person name="Bonometti L."/>
            <person name="Westerberg I."/>
            <person name="Brannstrom I.O."/>
            <person name="Guillou S."/>
            <person name="Cros-Aarteil S."/>
            <person name="Calhoun S."/>
            <person name="Haridas S."/>
            <person name="Kuo A."/>
            <person name="Mondo S."/>
            <person name="Pangilinan J."/>
            <person name="Riley R."/>
            <person name="LaButti K."/>
            <person name="Andreopoulos B."/>
            <person name="Lipzen A."/>
            <person name="Chen C."/>
            <person name="Yan M."/>
            <person name="Daum C."/>
            <person name="Ng V."/>
            <person name="Clum A."/>
            <person name="Steindorff A."/>
            <person name="Ohm R.A."/>
            <person name="Martin F."/>
            <person name="Silar P."/>
            <person name="Natvig D.O."/>
            <person name="Lalanne C."/>
            <person name="Gautier V."/>
            <person name="Ament-Velasquez S.L."/>
            <person name="Kruys A."/>
            <person name="Hutchinson M.I."/>
            <person name="Powell A.J."/>
            <person name="Barry K."/>
            <person name="Miller A.N."/>
            <person name="Grigoriev I.V."/>
            <person name="Debuchy R."/>
            <person name="Gladieux P."/>
            <person name="Hiltunen Thoren M."/>
            <person name="Johannesson H."/>
        </authorList>
    </citation>
    <scope>NUCLEOTIDE SEQUENCE</scope>
    <source>
        <strain evidence="2">CBS 314.62</strain>
    </source>
</reference>
<evidence type="ECO:0000256" key="1">
    <source>
        <dbReference type="SAM" id="MobiDB-lite"/>
    </source>
</evidence>
<dbReference type="PANTHER" id="PTHR39597:SF1">
    <property type="entry name" value="UBA DOMAIN-CONTAINING PROTEIN RUP1"/>
    <property type="match status" value="1"/>
</dbReference>
<keyword evidence="3" id="KW-1185">Reference proteome</keyword>
<dbReference type="Proteomes" id="UP001270362">
    <property type="component" value="Unassembled WGS sequence"/>
</dbReference>
<evidence type="ECO:0000313" key="2">
    <source>
        <dbReference type="EMBL" id="KAK3685955.1"/>
    </source>
</evidence>
<reference evidence="2" key="2">
    <citation type="submission" date="2023-06" db="EMBL/GenBank/DDBJ databases">
        <authorList>
            <consortium name="Lawrence Berkeley National Laboratory"/>
            <person name="Haridas S."/>
            <person name="Hensen N."/>
            <person name="Bonometti L."/>
            <person name="Westerberg I."/>
            <person name="Brannstrom I.O."/>
            <person name="Guillou S."/>
            <person name="Cros-Aarteil S."/>
            <person name="Calhoun S."/>
            <person name="Kuo A."/>
            <person name="Mondo S."/>
            <person name="Pangilinan J."/>
            <person name="Riley R."/>
            <person name="Labutti K."/>
            <person name="Andreopoulos B."/>
            <person name="Lipzen A."/>
            <person name="Chen C."/>
            <person name="Yanf M."/>
            <person name="Daum C."/>
            <person name="Ng V."/>
            <person name="Clum A."/>
            <person name="Steindorff A."/>
            <person name="Ohm R."/>
            <person name="Martin F."/>
            <person name="Silar P."/>
            <person name="Natvig D."/>
            <person name="Lalanne C."/>
            <person name="Gautier V."/>
            <person name="Ament-Velasquez S.L."/>
            <person name="Kruys A."/>
            <person name="Hutchinson M.I."/>
            <person name="Powell A.J."/>
            <person name="Barry K."/>
            <person name="Miller A.N."/>
            <person name="Grigoriev I.V."/>
            <person name="Debuchy R."/>
            <person name="Gladieux P."/>
            <person name="Thoren M.H."/>
            <person name="Johannesson H."/>
        </authorList>
    </citation>
    <scope>NUCLEOTIDE SEQUENCE</scope>
    <source>
        <strain evidence="2">CBS 314.62</strain>
    </source>
</reference>
<feature type="compositionally biased region" description="Basic and acidic residues" evidence="1">
    <location>
        <begin position="830"/>
        <end position="842"/>
    </location>
</feature>
<dbReference type="AlphaFoldDB" id="A0AAE1CAX1"/>
<dbReference type="InterPro" id="IPR003903">
    <property type="entry name" value="UIM_dom"/>
</dbReference>
<dbReference type="GO" id="GO:0005829">
    <property type="term" value="C:cytosol"/>
    <property type="evidence" value="ECO:0007669"/>
    <property type="project" value="TreeGrafter"/>
</dbReference>
<proteinExistence type="predicted"/>
<accession>A0AAE1CAX1</accession>
<dbReference type="GO" id="GO:0005634">
    <property type="term" value="C:nucleus"/>
    <property type="evidence" value="ECO:0007669"/>
    <property type="project" value="TreeGrafter"/>
</dbReference>
<feature type="compositionally biased region" description="Polar residues" evidence="1">
    <location>
        <begin position="487"/>
        <end position="500"/>
    </location>
</feature>
<feature type="region of interest" description="Disordered" evidence="1">
    <location>
        <begin position="720"/>
        <end position="891"/>
    </location>
</feature>
<dbReference type="EMBL" id="JAULSO010000003">
    <property type="protein sequence ID" value="KAK3685955.1"/>
    <property type="molecule type" value="Genomic_DNA"/>
</dbReference>
<feature type="compositionally biased region" description="Pro residues" evidence="1">
    <location>
        <begin position="160"/>
        <end position="171"/>
    </location>
</feature>
<feature type="region of interest" description="Disordered" evidence="1">
    <location>
        <begin position="152"/>
        <end position="190"/>
    </location>
</feature>
<dbReference type="PROSITE" id="PS50330">
    <property type="entry name" value="UIM"/>
    <property type="match status" value="1"/>
</dbReference>
<comment type="caution">
    <text evidence="2">The sequence shown here is derived from an EMBL/GenBank/DDBJ whole genome shotgun (WGS) entry which is preliminary data.</text>
</comment>
<dbReference type="InterPro" id="IPR055335">
    <property type="entry name" value="Ucp6/RUP1"/>
</dbReference>
<name>A0AAE1CAX1_9PEZI</name>
<protein>
    <recommendedName>
        <fullName evidence="4">Ubiquitin interaction motif protein</fullName>
    </recommendedName>
</protein>
<feature type="compositionally biased region" description="Acidic residues" evidence="1">
    <location>
        <begin position="766"/>
        <end position="783"/>
    </location>
</feature>
<evidence type="ECO:0008006" key="4">
    <source>
        <dbReference type="Google" id="ProtNLM"/>
    </source>
</evidence>
<gene>
    <name evidence="2" type="ORF">B0T22DRAFT_383048</name>
</gene>
<feature type="region of interest" description="Disordered" evidence="1">
    <location>
        <begin position="89"/>
        <end position="108"/>
    </location>
</feature>
<evidence type="ECO:0000313" key="3">
    <source>
        <dbReference type="Proteomes" id="UP001270362"/>
    </source>
</evidence>